<evidence type="ECO:0000256" key="7">
    <source>
        <dbReference type="ARBA" id="ARBA00023136"/>
    </source>
</evidence>
<dbReference type="NCBIfam" id="TIGR00410">
    <property type="entry name" value="lacE"/>
    <property type="match status" value="1"/>
</dbReference>
<feature type="transmembrane region" description="Helical" evidence="9">
    <location>
        <begin position="135"/>
        <end position="153"/>
    </location>
</feature>
<keyword evidence="6 9" id="KW-1133">Transmembrane helix</keyword>
<feature type="domain" description="PTS EIIC type-3" evidence="10">
    <location>
        <begin position="9"/>
        <end position="407"/>
    </location>
</feature>
<dbReference type="PROSITE" id="PS51105">
    <property type="entry name" value="PTS_EIIC_TYPE_3"/>
    <property type="match status" value="1"/>
</dbReference>
<dbReference type="PIRSF" id="PIRSF006351">
    <property type="entry name" value="PTS_EIIC-Cellobiose"/>
    <property type="match status" value="1"/>
</dbReference>
<evidence type="ECO:0000256" key="8">
    <source>
        <dbReference type="PIRNR" id="PIRNR006351"/>
    </source>
</evidence>
<evidence type="ECO:0000259" key="10">
    <source>
        <dbReference type="PROSITE" id="PS51105"/>
    </source>
</evidence>
<feature type="transmembrane region" description="Helical" evidence="9">
    <location>
        <begin position="387"/>
        <end position="409"/>
    </location>
</feature>
<comment type="function">
    <text evidence="8">The phosphoenolpyruvate-dependent sugar phosphotransferase system (PTS), a major carbohydrate active -transport system, catalyzes the phosphorylation of incoming sugar substrates concomitant with their translocation across the cell membrane.</text>
</comment>
<evidence type="ECO:0000256" key="4">
    <source>
        <dbReference type="ARBA" id="ARBA00022597"/>
    </source>
</evidence>
<dbReference type="InterPro" id="IPR004501">
    <property type="entry name" value="PTS_EIIC_3"/>
</dbReference>
<dbReference type="InterPro" id="IPR051088">
    <property type="entry name" value="PTS_Sugar-EIIC/EIIB"/>
</dbReference>
<dbReference type="InterPro" id="IPR004796">
    <property type="entry name" value="PTS_IIC_cello"/>
</dbReference>
<dbReference type="RefSeq" id="WP_035402661.1">
    <property type="nucleotide sequence ID" value="NZ_KI271019.1"/>
</dbReference>
<feature type="transmembrane region" description="Helical" evidence="9">
    <location>
        <begin position="73"/>
        <end position="99"/>
    </location>
</feature>
<evidence type="ECO:0000256" key="2">
    <source>
        <dbReference type="ARBA" id="ARBA00022448"/>
    </source>
</evidence>
<keyword evidence="4 8" id="KW-0762">Sugar transport</keyword>
<dbReference type="Pfam" id="PF02378">
    <property type="entry name" value="PTS_EIIC"/>
    <property type="match status" value="1"/>
</dbReference>
<dbReference type="Proteomes" id="UP000016658">
    <property type="component" value="Unassembled WGS sequence"/>
</dbReference>
<feature type="transmembrane region" description="Helical" evidence="9">
    <location>
        <begin position="106"/>
        <end position="123"/>
    </location>
</feature>
<comment type="subcellular location">
    <subcellularLocation>
        <location evidence="1">Cell membrane</location>
        <topology evidence="1">Multi-pass membrane protein</topology>
    </subcellularLocation>
</comment>
<feature type="transmembrane region" description="Helical" evidence="9">
    <location>
        <begin position="340"/>
        <end position="367"/>
    </location>
</feature>
<evidence type="ECO:0000256" key="1">
    <source>
        <dbReference type="ARBA" id="ARBA00004651"/>
    </source>
</evidence>
<proteinExistence type="predicted"/>
<dbReference type="InterPro" id="IPR003352">
    <property type="entry name" value="PTS_EIIC"/>
</dbReference>
<dbReference type="GO" id="GO:0008982">
    <property type="term" value="F:protein-N(PI)-phosphohistidine-sugar phosphotransferase activity"/>
    <property type="evidence" value="ECO:0007669"/>
    <property type="project" value="UniProtKB-UniRule"/>
</dbReference>
<dbReference type="OrthoDB" id="1641940at2"/>
<evidence type="ECO:0000256" key="9">
    <source>
        <dbReference type="SAM" id="Phobius"/>
    </source>
</evidence>
<feature type="transmembrane region" description="Helical" evidence="9">
    <location>
        <begin position="281"/>
        <end position="301"/>
    </location>
</feature>
<dbReference type="PATRIC" id="fig|649755.3.peg.917"/>
<protein>
    <recommendedName>
        <fullName evidence="8">Permease IIC component</fullName>
    </recommendedName>
</protein>
<reference evidence="11 12" key="1">
    <citation type="submission" date="2013-06" db="EMBL/GenBank/DDBJ databases">
        <authorList>
            <person name="Weinstock G."/>
            <person name="Sodergren E."/>
            <person name="Lobos E.A."/>
            <person name="Fulton L."/>
            <person name="Fulton R."/>
            <person name="Courtney L."/>
            <person name="Fronick C."/>
            <person name="O'Laughlin M."/>
            <person name="Godfrey J."/>
            <person name="Wilson R.M."/>
            <person name="Miner T."/>
            <person name="Farmer C."/>
            <person name="Delehaunty K."/>
            <person name="Cordes M."/>
            <person name="Minx P."/>
            <person name="Tomlinson C."/>
            <person name="Chen J."/>
            <person name="Wollam A."/>
            <person name="Pepin K.H."/>
            <person name="Bhonagiri V."/>
            <person name="Zhang X."/>
            <person name="Warren W."/>
            <person name="Mitreva M."/>
            <person name="Mardis E.R."/>
            <person name="Wilson R.K."/>
        </authorList>
    </citation>
    <scope>NUCLEOTIDE SEQUENCE [LARGE SCALE GENOMIC DNA]</scope>
    <source>
        <strain evidence="11 12">ATCC 27803</strain>
    </source>
</reference>
<gene>
    <name evidence="11" type="ORF">HMPREF0367_00987</name>
</gene>
<sequence length="425" mass="46267">MMEKFSNFMDKWMVPVATFMNKNKYISCIRDAFAILMPMIIAGSFALLFNIYICGTTGLAGISGLEWLSNFSGMFSTVNYACINCMALWTTLIVGYLLGEKNEQKPLVTMIIAGCCFLSLLNPETISSDLGASSLFLSFFVSILSIVIFSKLMNNEKIKIKLPSSVPPMISNSFNALIPACITLFIFGIAGGILYGTTGMYLNDILYGIIQRPFNTIVGSQLGVSLIVIFTQLLWWFGIHGTFALNPIAQPVQAAALAANMAAVAAGTMPEEVYTKAFMHLFSNLGGGGIVISLALAILVFSKKKEEKQICKISMIPLICGISEPVVFGLPIMLNPVYLIPFVLAPLVTTNIGYIAIQAGFLTSNYVESISGMPMFIQQFLAYNGQFSALLLVVVNVVVAFIIYAPFVIMANKKELNSEVDAIEE</sequence>
<evidence type="ECO:0000256" key="3">
    <source>
        <dbReference type="ARBA" id="ARBA00022475"/>
    </source>
</evidence>
<dbReference type="PANTHER" id="PTHR33989:SF4">
    <property type="entry name" value="PTS SYSTEM N,N'-DIACETYLCHITOBIOSE-SPECIFIC EIIC COMPONENT"/>
    <property type="match status" value="1"/>
</dbReference>
<feature type="transmembrane region" description="Helical" evidence="9">
    <location>
        <begin position="174"/>
        <end position="197"/>
    </location>
</feature>
<dbReference type="PANTHER" id="PTHR33989">
    <property type="match status" value="1"/>
</dbReference>
<evidence type="ECO:0000313" key="12">
    <source>
        <dbReference type="Proteomes" id="UP000016658"/>
    </source>
</evidence>
<name>U2R4A4_9FIRM</name>
<comment type="caution">
    <text evidence="11">The sequence shown here is derived from an EMBL/GenBank/DDBJ whole genome shotgun (WGS) entry which is preliminary data.</text>
</comment>
<feature type="transmembrane region" description="Helical" evidence="9">
    <location>
        <begin position="251"/>
        <end position="269"/>
    </location>
</feature>
<dbReference type="AlphaFoldDB" id="U2R4A4"/>
<feature type="transmembrane region" description="Helical" evidence="9">
    <location>
        <begin position="217"/>
        <end position="239"/>
    </location>
</feature>
<dbReference type="GO" id="GO:0009401">
    <property type="term" value="P:phosphoenolpyruvate-dependent sugar phosphotransferase system"/>
    <property type="evidence" value="ECO:0007669"/>
    <property type="project" value="InterPro"/>
</dbReference>
<feature type="transmembrane region" description="Helical" evidence="9">
    <location>
        <begin position="313"/>
        <end position="334"/>
    </location>
</feature>
<keyword evidence="2 8" id="KW-0813">Transport</keyword>
<evidence type="ECO:0000313" key="11">
    <source>
        <dbReference type="EMBL" id="ERK45492.1"/>
    </source>
</evidence>
<dbReference type="GO" id="GO:1902815">
    <property type="term" value="P:N,N'-diacetylchitobiose import"/>
    <property type="evidence" value="ECO:0007669"/>
    <property type="project" value="TreeGrafter"/>
</dbReference>
<organism evidence="11 12">
    <name type="scientific">Faecalitalea cylindroides ATCC 27803</name>
    <dbReference type="NCBI Taxonomy" id="649755"/>
    <lineage>
        <taxon>Bacteria</taxon>
        <taxon>Bacillati</taxon>
        <taxon>Bacillota</taxon>
        <taxon>Erysipelotrichia</taxon>
        <taxon>Erysipelotrichales</taxon>
        <taxon>Erysipelotrichaceae</taxon>
        <taxon>Faecalitalea</taxon>
    </lineage>
</organism>
<dbReference type="EMBL" id="AWVI01000041">
    <property type="protein sequence ID" value="ERK45492.1"/>
    <property type="molecule type" value="Genomic_DNA"/>
</dbReference>
<evidence type="ECO:0000256" key="6">
    <source>
        <dbReference type="ARBA" id="ARBA00022989"/>
    </source>
</evidence>
<evidence type="ECO:0000256" key="5">
    <source>
        <dbReference type="ARBA" id="ARBA00022692"/>
    </source>
</evidence>
<keyword evidence="3 8" id="KW-1003">Cell membrane</keyword>
<accession>U2R4A4</accession>
<feature type="transmembrane region" description="Helical" evidence="9">
    <location>
        <begin position="32"/>
        <end position="53"/>
    </location>
</feature>
<dbReference type="GO" id="GO:0005886">
    <property type="term" value="C:plasma membrane"/>
    <property type="evidence" value="ECO:0007669"/>
    <property type="project" value="UniProtKB-SubCell"/>
</dbReference>
<dbReference type="HOGENOM" id="CLU_029688_1_2_9"/>
<keyword evidence="5 9" id="KW-0812">Transmembrane</keyword>
<keyword evidence="7 8" id="KW-0472">Membrane</keyword>